<sequence length="716" mass="80111">MPSEGGTPEIAVDIVSIEFTAVEGAVHEDVLGQKKQSNAVLDSEALGREQRITTVAETKSLNSEHENSNIPGKDTEAQRKVSEVGSALESERPIQPPQARPIPSWDPPSDWESGYVTKCSTDLFRAALSGDSGAVMLIIEQKPPWLQTGITKGGETVLHIAAAAKHLQVVETLIVTDPGCLLSTNKDGSTPFCFAAVSGVVEIAKTMREKNNELPNIRGKQGMTPLHMAVLLGHRAMVWYLLYVTDHERLTNQDRIEILTSSIDTDLFDVALHILKNNLHLALLRDARGETALHALARKPLKRGGYRPNIWRTFSGSYTSNGEESKEALELTHTLWTEVIQQKREDISISIRQPWRLLFVAACLGKVEFLTLLIHSYPDLIWKVDENGYSIFHMAVINRQVEIFTLIHEIGAIKNLIATYKDKRGNNMLHLASKLAPLSRLSCVSGAALQMQRELQWFEAVKEIVRPEYTEAENKYNKTPEALFSEEHETLRKQGEEWMKKTAESCALVAALVATMVFTAAFQLPGGLNDNTGSPILVKKTPFVVFAMSNAVSLFTSTASILVFLSILTSRYAERDFLMSLPQKLMMGLILLLISIATMVVGFTVTFFITFREGLKWPPITIAILASVPVTLFTLQQFPLLAELYYSTYKSQNIFLPGKNKLFQATPSQIWRNPLHQIWRCHRMDHNSESYLPKEQPLTDSDIFTMIHSEENSSNR</sequence>
<feature type="transmembrane region" description="Helical" evidence="3">
    <location>
        <begin position="543"/>
        <end position="568"/>
    </location>
</feature>
<keyword evidence="3" id="KW-0812">Transmembrane</keyword>
<gene>
    <name evidence="5" type="ORF">RND81_06G133700</name>
</gene>
<dbReference type="Pfam" id="PF12796">
    <property type="entry name" value="Ank_2"/>
    <property type="match status" value="1"/>
</dbReference>
<feature type="compositionally biased region" description="Basic and acidic residues" evidence="2">
    <location>
        <begin position="62"/>
        <end position="82"/>
    </location>
</feature>
<dbReference type="SMART" id="SM00248">
    <property type="entry name" value="ANK"/>
    <property type="match status" value="4"/>
</dbReference>
<dbReference type="GO" id="GO:0016020">
    <property type="term" value="C:membrane"/>
    <property type="evidence" value="ECO:0007669"/>
    <property type="project" value="TreeGrafter"/>
</dbReference>
<evidence type="ECO:0000256" key="1">
    <source>
        <dbReference type="PROSITE-ProRule" id="PRU00023"/>
    </source>
</evidence>
<dbReference type="Pfam" id="PF00023">
    <property type="entry name" value="Ank"/>
    <property type="match status" value="1"/>
</dbReference>
<dbReference type="EMBL" id="JBDFQZ010000006">
    <property type="protein sequence ID" value="KAK9714961.1"/>
    <property type="molecule type" value="Genomic_DNA"/>
</dbReference>
<dbReference type="InterPro" id="IPR036770">
    <property type="entry name" value="Ankyrin_rpt-contain_sf"/>
</dbReference>
<feature type="transmembrane region" description="Helical" evidence="3">
    <location>
        <begin position="617"/>
        <end position="635"/>
    </location>
</feature>
<dbReference type="InterPro" id="IPR002110">
    <property type="entry name" value="Ankyrin_rpt"/>
</dbReference>
<keyword evidence="1" id="KW-0040">ANK repeat</keyword>
<dbReference type="AlphaFoldDB" id="A0AAW1K5K9"/>
<evidence type="ECO:0000313" key="5">
    <source>
        <dbReference type="EMBL" id="KAK9714961.1"/>
    </source>
</evidence>
<dbReference type="PROSITE" id="PS50088">
    <property type="entry name" value="ANK_REPEAT"/>
    <property type="match status" value="2"/>
</dbReference>
<feature type="repeat" description="ANK" evidence="1">
    <location>
        <begin position="153"/>
        <end position="174"/>
    </location>
</feature>
<dbReference type="PROSITE" id="PS50297">
    <property type="entry name" value="ANK_REP_REGION"/>
    <property type="match status" value="2"/>
</dbReference>
<dbReference type="SUPFAM" id="SSF48403">
    <property type="entry name" value="Ankyrin repeat"/>
    <property type="match status" value="1"/>
</dbReference>
<evidence type="ECO:0000256" key="2">
    <source>
        <dbReference type="SAM" id="MobiDB-lite"/>
    </source>
</evidence>
<organism evidence="5 6">
    <name type="scientific">Saponaria officinalis</name>
    <name type="common">Common soapwort</name>
    <name type="synonym">Lychnis saponaria</name>
    <dbReference type="NCBI Taxonomy" id="3572"/>
    <lineage>
        <taxon>Eukaryota</taxon>
        <taxon>Viridiplantae</taxon>
        <taxon>Streptophyta</taxon>
        <taxon>Embryophyta</taxon>
        <taxon>Tracheophyta</taxon>
        <taxon>Spermatophyta</taxon>
        <taxon>Magnoliopsida</taxon>
        <taxon>eudicotyledons</taxon>
        <taxon>Gunneridae</taxon>
        <taxon>Pentapetalae</taxon>
        <taxon>Caryophyllales</taxon>
        <taxon>Caryophyllaceae</taxon>
        <taxon>Caryophylleae</taxon>
        <taxon>Saponaria</taxon>
    </lineage>
</organism>
<dbReference type="PANTHER" id="PTHR24177:SF292">
    <property type="entry name" value="ANKYRIN REPEAT FAMILY PROTEIN-RELATED"/>
    <property type="match status" value="1"/>
</dbReference>
<evidence type="ECO:0000256" key="3">
    <source>
        <dbReference type="SAM" id="Phobius"/>
    </source>
</evidence>
<dbReference type="Proteomes" id="UP001443914">
    <property type="component" value="Unassembled WGS sequence"/>
</dbReference>
<evidence type="ECO:0000259" key="4">
    <source>
        <dbReference type="Pfam" id="PF13962"/>
    </source>
</evidence>
<reference evidence="5 6" key="1">
    <citation type="submission" date="2024-03" db="EMBL/GenBank/DDBJ databases">
        <title>WGS assembly of Saponaria officinalis var. Norfolk2.</title>
        <authorList>
            <person name="Jenkins J."/>
            <person name="Shu S."/>
            <person name="Grimwood J."/>
            <person name="Barry K."/>
            <person name="Goodstein D."/>
            <person name="Schmutz J."/>
            <person name="Leebens-Mack J."/>
            <person name="Osbourn A."/>
        </authorList>
    </citation>
    <scope>NUCLEOTIDE SEQUENCE [LARGE SCALE GENOMIC DNA]</scope>
    <source>
        <strain evidence="6">cv. Norfolk2</strain>
        <strain evidence="5">JIC</strain>
        <tissue evidence="5">Leaf</tissue>
    </source>
</reference>
<name>A0AAW1K5K9_SAPOF</name>
<comment type="caution">
    <text evidence="5">The sequence shown here is derived from an EMBL/GenBank/DDBJ whole genome shotgun (WGS) entry which is preliminary data.</text>
</comment>
<protein>
    <recommendedName>
        <fullName evidence="4">PGG domain-containing protein</fullName>
    </recommendedName>
</protein>
<accession>A0AAW1K5K9</accession>
<dbReference type="Gene3D" id="1.25.40.20">
    <property type="entry name" value="Ankyrin repeat-containing domain"/>
    <property type="match status" value="2"/>
</dbReference>
<feature type="transmembrane region" description="Helical" evidence="3">
    <location>
        <begin position="589"/>
        <end position="611"/>
    </location>
</feature>
<dbReference type="InterPro" id="IPR026961">
    <property type="entry name" value="PGG_dom"/>
</dbReference>
<feature type="compositionally biased region" description="Pro residues" evidence="2">
    <location>
        <begin position="94"/>
        <end position="106"/>
    </location>
</feature>
<proteinExistence type="predicted"/>
<evidence type="ECO:0000313" key="6">
    <source>
        <dbReference type="Proteomes" id="UP001443914"/>
    </source>
</evidence>
<keyword evidence="3" id="KW-0472">Membrane</keyword>
<dbReference type="Pfam" id="PF13962">
    <property type="entry name" value="PGG"/>
    <property type="match status" value="1"/>
</dbReference>
<feature type="region of interest" description="Disordered" evidence="2">
    <location>
        <begin position="55"/>
        <end position="110"/>
    </location>
</feature>
<dbReference type="EMBL" id="JBDFQZ010000006">
    <property type="protein sequence ID" value="KAK9714964.1"/>
    <property type="molecule type" value="Genomic_DNA"/>
</dbReference>
<keyword evidence="6" id="KW-1185">Reference proteome</keyword>
<keyword evidence="3" id="KW-1133">Transmembrane helix</keyword>
<feature type="domain" description="PGG" evidence="4">
    <location>
        <begin position="496"/>
        <end position="609"/>
    </location>
</feature>
<dbReference type="PANTHER" id="PTHR24177">
    <property type="entry name" value="CASKIN"/>
    <property type="match status" value="1"/>
</dbReference>
<feature type="repeat" description="ANK" evidence="1">
    <location>
        <begin position="221"/>
        <end position="242"/>
    </location>
</feature>